<dbReference type="Proteomes" id="UP000515369">
    <property type="component" value="Chromosome"/>
</dbReference>
<accession>A0A7G5GXT7</accession>
<organism evidence="2 3">
    <name type="scientific">Spirosoma foliorum</name>
    <dbReference type="NCBI Taxonomy" id="2710596"/>
    <lineage>
        <taxon>Bacteria</taxon>
        <taxon>Pseudomonadati</taxon>
        <taxon>Bacteroidota</taxon>
        <taxon>Cytophagia</taxon>
        <taxon>Cytophagales</taxon>
        <taxon>Cytophagaceae</taxon>
        <taxon>Spirosoma</taxon>
    </lineage>
</organism>
<dbReference type="InterPro" id="IPR007712">
    <property type="entry name" value="RelE/ParE_toxin"/>
</dbReference>
<sequence>MGQEVSITWTNPSLEDLQTIFDFYAAHSTTLADRIVSRIIDRVELLKKGFLEIGQQEPLLAEHPGKPRYLLEGYHKIIYRIVDPQHVLILTVFDVRQDPNRLTERFE</sequence>
<dbReference type="KEGG" id="sfol:H3H32_01600"/>
<dbReference type="EMBL" id="CP059732">
    <property type="protein sequence ID" value="QMW03679.1"/>
    <property type="molecule type" value="Genomic_DNA"/>
</dbReference>
<gene>
    <name evidence="2" type="ORF">H3H32_01600</name>
</gene>
<dbReference type="Gene3D" id="3.30.2310.20">
    <property type="entry name" value="RelE-like"/>
    <property type="match status" value="1"/>
</dbReference>
<keyword evidence="3" id="KW-1185">Reference proteome</keyword>
<dbReference type="Pfam" id="PF05016">
    <property type="entry name" value="ParE_toxin"/>
    <property type="match status" value="1"/>
</dbReference>
<dbReference type="InterPro" id="IPR035093">
    <property type="entry name" value="RelE/ParE_toxin_dom_sf"/>
</dbReference>
<evidence type="ECO:0000256" key="1">
    <source>
        <dbReference type="ARBA" id="ARBA00022649"/>
    </source>
</evidence>
<keyword evidence="1" id="KW-1277">Toxin-antitoxin system</keyword>
<name>A0A7G5GXT7_9BACT</name>
<evidence type="ECO:0000313" key="2">
    <source>
        <dbReference type="EMBL" id="QMW03679.1"/>
    </source>
</evidence>
<dbReference type="RefSeq" id="WP_182460936.1">
    <property type="nucleotide sequence ID" value="NZ_CP059732.1"/>
</dbReference>
<evidence type="ECO:0000313" key="3">
    <source>
        <dbReference type="Proteomes" id="UP000515369"/>
    </source>
</evidence>
<protein>
    <submittedName>
        <fullName evidence="2">Type II toxin-antitoxin system RelE/ParE family toxin</fullName>
    </submittedName>
</protein>
<reference evidence="2 3" key="1">
    <citation type="submission" date="2020-07" db="EMBL/GenBank/DDBJ databases">
        <title>Spirosoma foliorum sp. nov., isolated from the leaves on the Nejang mountain Korea, Republic of.</title>
        <authorList>
            <person name="Ho H."/>
            <person name="Lee Y.-J."/>
            <person name="Nurcahyanto D.-A."/>
            <person name="Kim S.-G."/>
        </authorList>
    </citation>
    <scope>NUCLEOTIDE SEQUENCE [LARGE SCALE GENOMIC DNA]</scope>
    <source>
        <strain evidence="2 3">PL0136</strain>
    </source>
</reference>
<proteinExistence type="predicted"/>
<dbReference type="AlphaFoldDB" id="A0A7G5GXT7"/>